<evidence type="ECO:0000313" key="4">
    <source>
        <dbReference type="Proteomes" id="UP001589788"/>
    </source>
</evidence>
<keyword evidence="2" id="KW-0472">Membrane</keyword>
<feature type="transmembrane region" description="Helical" evidence="2">
    <location>
        <begin position="62"/>
        <end position="84"/>
    </location>
</feature>
<reference evidence="3 4" key="1">
    <citation type="submission" date="2024-09" db="EMBL/GenBank/DDBJ databases">
        <authorList>
            <person name="Sun Q."/>
            <person name="Mori K."/>
        </authorList>
    </citation>
    <scope>NUCLEOTIDE SEQUENCE [LARGE SCALE GENOMIC DNA]</scope>
    <source>
        <strain evidence="3 4">JCM 15389</strain>
    </source>
</reference>
<evidence type="ECO:0000256" key="1">
    <source>
        <dbReference type="SAM" id="MobiDB-lite"/>
    </source>
</evidence>
<evidence type="ECO:0000256" key="2">
    <source>
        <dbReference type="SAM" id="Phobius"/>
    </source>
</evidence>
<dbReference type="Proteomes" id="UP001589788">
    <property type="component" value="Unassembled WGS sequence"/>
</dbReference>
<keyword evidence="2" id="KW-1133">Transmembrane helix</keyword>
<comment type="caution">
    <text evidence="3">The sequence shown here is derived from an EMBL/GenBank/DDBJ whole genome shotgun (WGS) entry which is preliminary data.</text>
</comment>
<gene>
    <name evidence="3" type="ORF">ACFFRE_11225</name>
</gene>
<accession>A0ABV6C4V6</accession>
<feature type="compositionally biased region" description="Low complexity" evidence="1">
    <location>
        <begin position="95"/>
        <end position="114"/>
    </location>
</feature>
<dbReference type="RefSeq" id="WP_248108959.1">
    <property type="nucleotide sequence ID" value="NZ_JAKHEX010000022.1"/>
</dbReference>
<proteinExistence type="predicted"/>
<keyword evidence="2" id="KW-0812">Transmembrane</keyword>
<evidence type="ECO:0000313" key="3">
    <source>
        <dbReference type="EMBL" id="MFC0082703.1"/>
    </source>
</evidence>
<name>A0ABV6C4V6_9ACTN</name>
<feature type="region of interest" description="Disordered" evidence="1">
    <location>
        <begin position="93"/>
        <end position="114"/>
    </location>
</feature>
<dbReference type="EMBL" id="JBHLYQ010000138">
    <property type="protein sequence ID" value="MFC0082703.1"/>
    <property type="molecule type" value="Genomic_DNA"/>
</dbReference>
<organism evidence="3 4">
    <name type="scientific">Aciditerrimonas ferrireducens</name>
    <dbReference type="NCBI Taxonomy" id="667306"/>
    <lineage>
        <taxon>Bacteria</taxon>
        <taxon>Bacillati</taxon>
        <taxon>Actinomycetota</taxon>
        <taxon>Acidimicrobiia</taxon>
        <taxon>Acidimicrobiales</taxon>
        <taxon>Acidimicrobiaceae</taxon>
        <taxon>Aciditerrimonas</taxon>
    </lineage>
</organism>
<protein>
    <submittedName>
        <fullName evidence="3">Uncharacterized protein</fullName>
    </submittedName>
</protein>
<keyword evidence="4" id="KW-1185">Reference proteome</keyword>
<feature type="region of interest" description="Disordered" evidence="1">
    <location>
        <begin position="1"/>
        <end position="58"/>
    </location>
</feature>
<sequence>MNDAPAPQTGPGPEPTPTGHGGGSDLAELLRELEPGSSRLPVEPPSPPPTGSGRGGGTAAQLLRNVLGAVVALAVATMVALVVAQSVGAVRLGWLGSDGPPTLPSSTTSSGLAR</sequence>